<accession>A0A845BE04</accession>
<dbReference type="OrthoDB" id="7283452at2"/>
<evidence type="ECO:0000256" key="1">
    <source>
        <dbReference type="SAM" id="SignalP"/>
    </source>
</evidence>
<evidence type="ECO:0000313" key="2">
    <source>
        <dbReference type="EMBL" id="MXP65155.1"/>
    </source>
</evidence>
<dbReference type="Proteomes" id="UP000460715">
    <property type="component" value="Unassembled WGS sequence"/>
</dbReference>
<reference evidence="2 3" key="1">
    <citation type="submission" date="2019-03" db="EMBL/GenBank/DDBJ databases">
        <title>Roseomonas sp. a novel Roseomonas species isolated from Sea whip Gorgonian.</title>
        <authorList>
            <person name="Li F."/>
            <person name="Pan X."/>
            <person name="Huang S."/>
            <person name="Li Z."/>
            <person name="Meng B."/>
        </authorList>
    </citation>
    <scope>NUCLEOTIDE SEQUENCE [LARGE SCALE GENOMIC DNA]</scope>
    <source>
        <strain evidence="2 3">M0104</strain>
    </source>
</reference>
<organism evidence="2 3">
    <name type="scientific">Teichococcus coralli</name>
    <dbReference type="NCBI Taxonomy" id="2545983"/>
    <lineage>
        <taxon>Bacteria</taxon>
        <taxon>Pseudomonadati</taxon>
        <taxon>Pseudomonadota</taxon>
        <taxon>Alphaproteobacteria</taxon>
        <taxon>Acetobacterales</taxon>
        <taxon>Roseomonadaceae</taxon>
        <taxon>Roseomonas</taxon>
    </lineage>
</organism>
<comment type="caution">
    <text evidence="2">The sequence shown here is derived from an EMBL/GenBank/DDBJ whole genome shotgun (WGS) entry which is preliminary data.</text>
</comment>
<evidence type="ECO:0000313" key="3">
    <source>
        <dbReference type="Proteomes" id="UP000460715"/>
    </source>
</evidence>
<name>A0A845BE04_9PROT</name>
<dbReference type="RefSeq" id="WP_160938562.1">
    <property type="nucleotide sequence ID" value="NZ_SNVJ01000018.1"/>
</dbReference>
<gene>
    <name evidence="2" type="ORF">E0493_17555</name>
</gene>
<feature type="chain" id="PRO_5033029393" evidence="1">
    <location>
        <begin position="17"/>
        <end position="153"/>
    </location>
</feature>
<keyword evidence="1" id="KW-0732">Signal</keyword>
<keyword evidence="3" id="KW-1185">Reference proteome</keyword>
<feature type="signal peptide" evidence="1">
    <location>
        <begin position="1"/>
        <end position="16"/>
    </location>
</feature>
<protein>
    <submittedName>
        <fullName evidence="2">PEGA domain-containing protein</fullName>
    </submittedName>
</protein>
<dbReference type="AlphaFoldDB" id="A0A845BE04"/>
<proteinExistence type="predicted"/>
<sequence length="153" mass="15534">MRLLRLVPLAVLSACATMIEGTTGNVTVSTTPAGATCVIDREGQRIGTVAMTPGSLSISKSRHDLTVACSKEGYDSSSISIAGGFTGTTFGNILAGGIIGVAVDAASAANSKYPQVIRLDLVEHPRPAAAPLYGQQASSVMPIIYEPGVSPGS</sequence>
<dbReference type="EMBL" id="SNVJ01000018">
    <property type="protein sequence ID" value="MXP65155.1"/>
    <property type="molecule type" value="Genomic_DNA"/>
</dbReference>